<gene>
    <name evidence="3" type="ORF">Tchl_3273</name>
</gene>
<dbReference type="PANTHER" id="PTHR35024">
    <property type="entry name" value="HYPOTHETICAL CYTOSOLIC PROTEIN"/>
    <property type="match status" value="1"/>
</dbReference>
<dbReference type="PANTHER" id="PTHR35024:SF4">
    <property type="entry name" value="POLYMER-FORMING CYTOSKELETAL PROTEIN"/>
    <property type="match status" value="1"/>
</dbReference>
<feature type="compositionally biased region" description="Polar residues" evidence="2">
    <location>
        <begin position="54"/>
        <end position="63"/>
    </location>
</feature>
<dbReference type="Pfam" id="PF04519">
    <property type="entry name" value="Bactofilin"/>
    <property type="match status" value="1"/>
</dbReference>
<dbReference type="Proteomes" id="UP000185739">
    <property type="component" value="Chromosome"/>
</dbReference>
<evidence type="ECO:0000256" key="2">
    <source>
        <dbReference type="SAM" id="MobiDB-lite"/>
    </source>
</evidence>
<name>A0A1H5TN94_9RHOO</name>
<dbReference type="RefSeq" id="WP_075149325.1">
    <property type="nucleotide sequence ID" value="NZ_CP018839.1"/>
</dbReference>
<evidence type="ECO:0000256" key="1">
    <source>
        <dbReference type="ARBA" id="ARBA00044755"/>
    </source>
</evidence>
<comment type="similarity">
    <text evidence="1">Belongs to the bactofilin family.</text>
</comment>
<accession>A0A1H5TN94</accession>
<evidence type="ECO:0000313" key="3">
    <source>
        <dbReference type="EMBL" id="APR06079.1"/>
    </source>
</evidence>
<dbReference type="EMBL" id="CP018839">
    <property type="protein sequence ID" value="APR06079.1"/>
    <property type="molecule type" value="Genomic_DNA"/>
</dbReference>
<dbReference type="STRING" id="96773.Tchl_3273"/>
<feature type="compositionally biased region" description="Low complexity" evidence="2">
    <location>
        <begin position="25"/>
        <end position="38"/>
    </location>
</feature>
<dbReference type="AlphaFoldDB" id="A0A1H5TN94"/>
<keyword evidence="4" id="KW-1185">Reference proteome</keyword>
<evidence type="ECO:0000313" key="4">
    <source>
        <dbReference type="Proteomes" id="UP000185739"/>
    </source>
</evidence>
<protein>
    <submittedName>
        <fullName evidence="3">Cell shape determination protein CcmA</fullName>
    </submittedName>
</protein>
<dbReference type="InterPro" id="IPR007607">
    <property type="entry name" value="BacA/B"/>
</dbReference>
<feature type="region of interest" description="Disordered" evidence="2">
    <location>
        <begin position="1"/>
        <end position="71"/>
    </location>
</feature>
<sequence>MFNKPNLFHKAEKSPATRSSPGPFGSTASTSGTVTSVTHPAPVTTGEAAAKASGSVTESTPLGGTSPAGGSRLIVGPEVKLKGAEIHDCDTLVVEGRVEATMDSRVLRIAEKGAYKGSVGIDIAEIHGHFEGELTARQQLLIHSTGRVSGKIRYGKILIEEGGDISGDVQSLSSAGKEGLRAVDAKGPESRPLAAVAG</sequence>
<reference evidence="3 4" key="1">
    <citation type="submission" date="2016-12" db="EMBL/GenBank/DDBJ databases">
        <title>Complete genome sequence of Thauera chlorobenzoica, a Betaproteobacterium degrading haloaromatics anaerobically to CO2 and halides.</title>
        <authorList>
            <person name="Goris T."/>
            <person name="Mergelsberg M."/>
            <person name="Boll M."/>
        </authorList>
    </citation>
    <scope>NUCLEOTIDE SEQUENCE [LARGE SCALE GENOMIC DNA]</scope>
    <source>
        <strain evidence="3 4">3CB1</strain>
    </source>
</reference>
<dbReference type="KEGG" id="tcl:Tchl_3273"/>
<organism evidence="3 4">
    <name type="scientific">Thauera chlorobenzoica</name>
    <dbReference type="NCBI Taxonomy" id="96773"/>
    <lineage>
        <taxon>Bacteria</taxon>
        <taxon>Pseudomonadati</taxon>
        <taxon>Pseudomonadota</taxon>
        <taxon>Betaproteobacteria</taxon>
        <taxon>Rhodocyclales</taxon>
        <taxon>Zoogloeaceae</taxon>
        <taxon>Thauera</taxon>
    </lineage>
</organism>
<proteinExistence type="inferred from homology"/>
<dbReference type="OrthoDB" id="9179856at2"/>